<proteinExistence type="predicted"/>
<dbReference type="EMBL" id="CP031263">
    <property type="protein sequence ID" value="AXH93551.1"/>
    <property type="molecule type" value="Genomic_DNA"/>
</dbReference>
<gene>
    <name evidence="1" type="ORF">DVH21_28520</name>
</gene>
<organism evidence="1 2">
    <name type="scientific">Micromonospora aurantiaca</name>
    <name type="common">nom. illeg.</name>
    <dbReference type="NCBI Taxonomy" id="47850"/>
    <lineage>
        <taxon>Bacteria</taxon>
        <taxon>Bacillati</taxon>
        <taxon>Actinomycetota</taxon>
        <taxon>Actinomycetes</taxon>
        <taxon>Micromonosporales</taxon>
        <taxon>Micromonosporaceae</taxon>
        <taxon>Micromonospora</taxon>
    </lineage>
</organism>
<keyword evidence="1" id="KW-0378">Hydrolase</keyword>
<reference evidence="1 2" key="2">
    <citation type="submission" date="2018-08" db="EMBL/GenBank/DDBJ databases">
        <title>Streptomyces kandeliansis sp. nov., an endophytic bacterium isolated from mangrove plant.</title>
        <authorList>
            <person name="Wang R."/>
        </authorList>
    </citation>
    <scope>NUCLEOTIDE SEQUENCE [LARGE SCALE GENOMIC DNA]</scope>
    <source>
        <strain evidence="2">H14(2018)</strain>
    </source>
</reference>
<dbReference type="GO" id="GO:0004519">
    <property type="term" value="F:endonuclease activity"/>
    <property type="evidence" value="ECO:0007669"/>
    <property type="project" value="UniProtKB-KW"/>
</dbReference>
<protein>
    <submittedName>
        <fullName evidence="1">Restriction endonuclease</fullName>
    </submittedName>
</protein>
<sequence>MLLAIVPANTMTDVGSSQLRALIAQDWQPTLVVFAHGTPPPTQHFVEVAAIMLRRPTSDPQPLRIFRVSTNEGAEVLEEDFARLLKMAGGRRTYGYVIRDPLPPGESLAFDRHDPAVLERRSALADLGRTVALGEIFDVQTPGVHMSRDHQLLHNDAGTGRIRVLTGRDVRRSGVVAPPDEQTKWADVPKERRLRPGDLLVRSIDRGSDPDGLVVAEVQVEDLPAVAAHTVIVLRPNSSLRPHEIVLVKQFLRLPLAKTLATDGVGLHVRPSALRELPVPQPDETLSSALVDLNGAADRLNKWRTEAVSLVESALSEEPKAARARLLRSGRLLRMRAEAAALLDDHGHAVRTRYPHPVAYRWRWVEAEMSGEPSFQAYDAVLEAAEVLLAYTAIVAMVMARHAGFEVGAVRGIRDKFAGGSAGPTFADWAAVLTEVAGKKFQRLADDQPLVEVRHMLESSEMRDACARLAGYRNDRAHLRRGDLAMQLQDAHSKLQTLLAGADFLSDLRLVYLQDVRWDAFRKVATLRLQELMGDHSVVPSRLMEYPSNELEQGSLYIMDADSRLHLLRPFLIGKNCPTCTQWSTFHAELTPREGAVALKSLEHGHTMKDETLREPLRQVGLLPPA</sequence>
<evidence type="ECO:0000313" key="2">
    <source>
        <dbReference type="Proteomes" id="UP000253958"/>
    </source>
</evidence>
<evidence type="ECO:0000313" key="1">
    <source>
        <dbReference type="EMBL" id="AXH93551.1"/>
    </source>
</evidence>
<keyword evidence="1" id="KW-0255">Endonuclease</keyword>
<accession>A0A6N3K6E5</accession>
<dbReference type="AlphaFoldDB" id="A0A6N3K6E5"/>
<dbReference type="Proteomes" id="UP000253958">
    <property type="component" value="Chromosome"/>
</dbReference>
<reference evidence="1 2" key="1">
    <citation type="submission" date="2018-07" db="EMBL/GenBank/DDBJ databases">
        <authorList>
            <person name="Ye Y."/>
        </authorList>
    </citation>
    <scope>NUCLEOTIDE SEQUENCE [LARGE SCALE GENOMIC DNA]</scope>
    <source>
        <strain evidence="2">H14(2018)</strain>
    </source>
</reference>
<keyword evidence="1" id="KW-0540">Nuclease</keyword>
<name>A0A6N3K6E5_9ACTN</name>
<dbReference type="RefSeq" id="WP_114920820.1">
    <property type="nucleotide sequence ID" value="NZ_JBHWXV010000169.1"/>
</dbReference>